<dbReference type="Gene3D" id="3.40.50.410">
    <property type="entry name" value="von Willebrand factor, type A domain"/>
    <property type="match status" value="1"/>
</dbReference>
<feature type="domain" description="VWFA" evidence="1">
    <location>
        <begin position="48"/>
        <end position="231"/>
    </location>
</feature>
<comment type="caution">
    <text evidence="2">The sequence shown here is derived from an EMBL/GenBank/DDBJ whole genome shotgun (WGS) entry which is preliminary data.</text>
</comment>
<gene>
    <name evidence="2" type="ORF">OEZ60_15070</name>
</gene>
<dbReference type="SUPFAM" id="SSF53300">
    <property type="entry name" value="vWA-like"/>
    <property type="match status" value="1"/>
</dbReference>
<dbReference type="Pfam" id="PF13768">
    <property type="entry name" value="VWA_3"/>
    <property type="match status" value="1"/>
</dbReference>
<dbReference type="PANTHER" id="PTHR10579:SF43">
    <property type="entry name" value="ZINC FINGER (C3HC4-TYPE RING FINGER) FAMILY PROTEIN"/>
    <property type="match status" value="1"/>
</dbReference>
<dbReference type="Pfam" id="PF00092">
    <property type="entry name" value="VWA"/>
    <property type="match status" value="1"/>
</dbReference>
<sequence length="440" mass="48346">MTDVNFTAAAAFDRKLFWEGGDSVRYLVARLKANRKDDRRPAERAPLNIALVIDASGSMGGGKLEAAKEAALGLAERLTERDRLTVVSFASDVLVHLDGVAVTTDNAARIRSEISRLQTRGMTLLSGGWFAGVECAARIAEEDSRMTPRVILLSDGHANEGIVDPEELREHAGELRMRGVLTSCLGIGDGYDEQLLRGIAESGGGRLHDAELTSEISSVLLGELDDIFGTIVEDAQIELTVPTGVRVEVLGRTGSESRDGRFLVPLGPVQNDIERVAVLKVTCPKARQNDELAFELTASGRAVDDRARLETDAVRLRLTAADGAVNKAQSRDIEIAAIVARTWSAHVVTTAARMNRDGAYEEAERYIERELRHFCRYVEGLDQGREMIRELELLARRVGRQFSSRMRKEMVVQSSLAMESRVDRRGMGKAAWSARMERGD</sequence>
<dbReference type="InterPro" id="IPR036465">
    <property type="entry name" value="vWFA_dom_sf"/>
</dbReference>
<evidence type="ECO:0000313" key="3">
    <source>
        <dbReference type="Proteomes" id="UP001209535"/>
    </source>
</evidence>
<evidence type="ECO:0000259" key="1">
    <source>
        <dbReference type="PROSITE" id="PS50234"/>
    </source>
</evidence>
<dbReference type="PROSITE" id="PS50234">
    <property type="entry name" value="VWFA"/>
    <property type="match status" value="1"/>
</dbReference>
<accession>A0ABT2X5Y1</accession>
<reference evidence="2 3" key="1">
    <citation type="submission" date="2022-10" db="EMBL/GenBank/DDBJ databases">
        <title>Defluviimonas sp. nov., isolated from ocean surface sediments.</title>
        <authorList>
            <person name="He W."/>
            <person name="Wang L."/>
            <person name="Zhang D.-F."/>
        </authorList>
    </citation>
    <scope>NUCLEOTIDE SEQUENCE [LARGE SCALE GENOMIC DNA]</scope>
    <source>
        <strain evidence="2 3">WL0024</strain>
    </source>
</reference>
<dbReference type="InterPro" id="IPR051266">
    <property type="entry name" value="CLCR"/>
</dbReference>
<dbReference type="EMBL" id="JAOVQO010000014">
    <property type="protein sequence ID" value="MCU9849323.1"/>
    <property type="molecule type" value="Genomic_DNA"/>
</dbReference>
<protein>
    <submittedName>
        <fullName evidence="2">VWA domain-containing protein</fullName>
    </submittedName>
</protein>
<keyword evidence="3" id="KW-1185">Reference proteome</keyword>
<dbReference type="PANTHER" id="PTHR10579">
    <property type="entry name" value="CALCIUM-ACTIVATED CHLORIDE CHANNEL REGULATOR"/>
    <property type="match status" value="1"/>
</dbReference>
<dbReference type="InterPro" id="IPR002035">
    <property type="entry name" value="VWF_A"/>
</dbReference>
<evidence type="ECO:0000313" key="2">
    <source>
        <dbReference type="EMBL" id="MCU9849323.1"/>
    </source>
</evidence>
<dbReference type="Proteomes" id="UP001209535">
    <property type="component" value="Unassembled WGS sequence"/>
</dbReference>
<proteinExistence type="predicted"/>
<name>A0ABT2X5Y1_9RHOB</name>
<dbReference type="SMART" id="SM00327">
    <property type="entry name" value="VWA"/>
    <property type="match status" value="1"/>
</dbReference>
<organism evidence="2 3">
    <name type="scientific">Albidovulum salinarum</name>
    <dbReference type="NCBI Taxonomy" id="2984153"/>
    <lineage>
        <taxon>Bacteria</taxon>
        <taxon>Pseudomonadati</taxon>
        <taxon>Pseudomonadota</taxon>
        <taxon>Alphaproteobacteria</taxon>
        <taxon>Rhodobacterales</taxon>
        <taxon>Paracoccaceae</taxon>
        <taxon>Albidovulum</taxon>
    </lineage>
</organism>
<dbReference type="RefSeq" id="WP_263337884.1">
    <property type="nucleotide sequence ID" value="NZ_JAOVQO010000014.1"/>
</dbReference>